<feature type="compositionally biased region" description="Pro residues" evidence="1">
    <location>
        <begin position="202"/>
        <end position="224"/>
    </location>
</feature>
<dbReference type="EMBL" id="MCGO01000042">
    <property type="protein sequence ID" value="ORY38892.1"/>
    <property type="molecule type" value="Genomic_DNA"/>
</dbReference>
<comment type="caution">
    <text evidence="3">The sequence shown here is derived from an EMBL/GenBank/DDBJ whole genome shotgun (WGS) entry which is preliminary data.</text>
</comment>
<evidence type="ECO:0000256" key="1">
    <source>
        <dbReference type="SAM" id="MobiDB-lite"/>
    </source>
</evidence>
<keyword evidence="2" id="KW-0472">Membrane</keyword>
<evidence type="ECO:0000313" key="3">
    <source>
        <dbReference type="EMBL" id="ORY38892.1"/>
    </source>
</evidence>
<gene>
    <name evidence="3" type="ORF">BCR33DRAFT_788732</name>
</gene>
<accession>A0A1Y2BVU6</accession>
<feature type="compositionally biased region" description="Polar residues" evidence="1">
    <location>
        <begin position="141"/>
        <end position="157"/>
    </location>
</feature>
<organism evidence="3 4">
    <name type="scientific">Rhizoclosmatium globosum</name>
    <dbReference type="NCBI Taxonomy" id="329046"/>
    <lineage>
        <taxon>Eukaryota</taxon>
        <taxon>Fungi</taxon>
        <taxon>Fungi incertae sedis</taxon>
        <taxon>Chytridiomycota</taxon>
        <taxon>Chytridiomycota incertae sedis</taxon>
        <taxon>Chytridiomycetes</taxon>
        <taxon>Chytridiales</taxon>
        <taxon>Chytriomycetaceae</taxon>
        <taxon>Rhizoclosmatium</taxon>
    </lineage>
</organism>
<proteinExistence type="predicted"/>
<reference evidence="3 4" key="1">
    <citation type="submission" date="2016-07" db="EMBL/GenBank/DDBJ databases">
        <title>Pervasive Adenine N6-methylation of Active Genes in Fungi.</title>
        <authorList>
            <consortium name="DOE Joint Genome Institute"/>
            <person name="Mondo S.J."/>
            <person name="Dannebaum R.O."/>
            <person name="Kuo R.C."/>
            <person name="Labutti K."/>
            <person name="Haridas S."/>
            <person name="Kuo A."/>
            <person name="Salamov A."/>
            <person name="Ahrendt S.R."/>
            <person name="Lipzen A."/>
            <person name="Sullivan W."/>
            <person name="Andreopoulos W.B."/>
            <person name="Clum A."/>
            <person name="Lindquist E."/>
            <person name="Daum C."/>
            <person name="Ramamoorthy G.K."/>
            <person name="Gryganskyi A."/>
            <person name="Culley D."/>
            <person name="Magnuson J.K."/>
            <person name="James T.Y."/>
            <person name="O'Malley M.A."/>
            <person name="Stajich J.E."/>
            <person name="Spatafora J.W."/>
            <person name="Visel A."/>
            <person name="Grigoriev I.V."/>
        </authorList>
    </citation>
    <scope>NUCLEOTIDE SEQUENCE [LARGE SCALE GENOMIC DNA]</scope>
    <source>
        <strain evidence="3 4">JEL800</strain>
    </source>
</reference>
<evidence type="ECO:0000256" key="2">
    <source>
        <dbReference type="SAM" id="Phobius"/>
    </source>
</evidence>
<dbReference type="Proteomes" id="UP000193642">
    <property type="component" value="Unassembled WGS sequence"/>
</dbReference>
<feature type="region of interest" description="Disordered" evidence="1">
    <location>
        <begin position="180"/>
        <end position="224"/>
    </location>
</feature>
<feature type="transmembrane region" description="Helical" evidence="2">
    <location>
        <begin position="83"/>
        <end position="103"/>
    </location>
</feature>
<keyword evidence="2" id="KW-0812">Transmembrane</keyword>
<sequence length="224" mass="24280">MQNQSTSPPNFDHVITAVGAITSICFTPIVGSLGFSCIDESNVIFRTSYGRGIGIGYILWGIALIALAIALYLQLYFTSAIGLGSWVLVPIGTAFILIGLVLFRNARLVLNGRVQPRNQNQVTTVVVIGGQNASPCGGTPMVQQSFRPPSPYDQPQFQQPYRAPSPVFLQQNGMVAAYPYSQQFGQQPPPPPPPQYTTYPQYAPPTAPPAPLQPYVPPPNQYQS</sequence>
<name>A0A1Y2BVU6_9FUNG</name>
<feature type="transmembrane region" description="Helical" evidence="2">
    <location>
        <begin position="57"/>
        <end position="77"/>
    </location>
</feature>
<protein>
    <submittedName>
        <fullName evidence="3">Uncharacterized protein</fullName>
    </submittedName>
</protein>
<feature type="transmembrane region" description="Helical" evidence="2">
    <location>
        <begin position="14"/>
        <end position="36"/>
    </location>
</feature>
<keyword evidence="2" id="KW-1133">Transmembrane helix</keyword>
<dbReference type="AlphaFoldDB" id="A0A1Y2BVU6"/>
<keyword evidence="4" id="KW-1185">Reference proteome</keyword>
<feature type="region of interest" description="Disordered" evidence="1">
    <location>
        <begin position="138"/>
        <end position="157"/>
    </location>
</feature>
<evidence type="ECO:0000313" key="4">
    <source>
        <dbReference type="Proteomes" id="UP000193642"/>
    </source>
</evidence>